<reference evidence="8" key="1">
    <citation type="submission" date="2018-09" db="EMBL/GenBank/DDBJ databases">
        <authorList>
            <person name="Livingstone P.G."/>
            <person name="Whitworth D.E."/>
        </authorList>
    </citation>
    <scope>NUCLEOTIDE SEQUENCE [LARGE SCALE GENOMIC DNA]</scope>
    <source>
        <strain evidence="8">CA040B</strain>
    </source>
</reference>
<dbReference type="InterPro" id="IPR013785">
    <property type="entry name" value="Aldolase_TIM"/>
</dbReference>
<comment type="caution">
    <text evidence="7">The sequence shown here is derived from an EMBL/GenBank/DDBJ whole genome shotgun (WGS) entry which is preliminary data.</text>
</comment>
<dbReference type="RefSeq" id="WP_120629761.1">
    <property type="nucleotide sequence ID" value="NZ_RAWG01000379.1"/>
</dbReference>
<keyword evidence="5" id="KW-0560">Oxidoreductase</keyword>
<keyword evidence="3" id="KW-0288">FMN</keyword>
<evidence type="ECO:0000256" key="1">
    <source>
        <dbReference type="ARBA" id="ARBA00001917"/>
    </source>
</evidence>
<keyword evidence="4" id="KW-0521">NADP</keyword>
<evidence type="ECO:0000259" key="6">
    <source>
        <dbReference type="Pfam" id="PF00724"/>
    </source>
</evidence>
<feature type="domain" description="NADH:flavin oxidoreductase/NADH oxidase N-terminal" evidence="6">
    <location>
        <begin position="6"/>
        <end position="345"/>
    </location>
</feature>
<dbReference type="AlphaFoldDB" id="A0A3A8MLI7"/>
<dbReference type="Gene3D" id="3.20.20.70">
    <property type="entry name" value="Aldolase class I"/>
    <property type="match status" value="1"/>
</dbReference>
<dbReference type="CDD" id="cd02932">
    <property type="entry name" value="OYE_YqiM_FMN"/>
    <property type="match status" value="1"/>
</dbReference>
<dbReference type="Pfam" id="PF00724">
    <property type="entry name" value="Oxidored_FMN"/>
    <property type="match status" value="1"/>
</dbReference>
<evidence type="ECO:0000313" key="8">
    <source>
        <dbReference type="Proteomes" id="UP000273405"/>
    </source>
</evidence>
<name>A0A3A8MLI7_9BACT</name>
<dbReference type="InterPro" id="IPR001155">
    <property type="entry name" value="OxRdtase_FMN_N"/>
</dbReference>
<evidence type="ECO:0000256" key="5">
    <source>
        <dbReference type="ARBA" id="ARBA00023002"/>
    </source>
</evidence>
<gene>
    <name evidence="7" type="ORF">D7X12_36165</name>
</gene>
<keyword evidence="2" id="KW-0285">Flavoprotein</keyword>
<dbReference type="EMBL" id="RAWG01000379">
    <property type="protein sequence ID" value="RKH33328.1"/>
    <property type="molecule type" value="Genomic_DNA"/>
</dbReference>
<dbReference type="GO" id="GO:0050661">
    <property type="term" value="F:NADP binding"/>
    <property type="evidence" value="ECO:0007669"/>
    <property type="project" value="InterPro"/>
</dbReference>
<evidence type="ECO:0000256" key="3">
    <source>
        <dbReference type="ARBA" id="ARBA00022643"/>
    </source>
</evidence>
<evidence type="ECO:0000256" key="2">
    <source>
        <dbReference type="ARBA" id="ARBA00022630"/>
    </source>
</evidence>
<proteinExistence type="predicted"/>
<dbReference type="GO" id="GO:0003959">
    <property type="term" value="F:NADPH dehydrogenase activity"/>
    <property type="evidence" value="ECO:0007669"/>
    <property type="project" value="InterPro"/>
</dbReference>
<dbReference type="GO" id="GO:0010181">
    <property type="term" value="F:FMN binding"/>
    <property type="evidence" value="ECO:0007669"/>
    <property type="project" value="InterPro"/>
</dbReference>
<organism evidence="7 8">
    <name type="scientific">Corallococcus sicarius</name>
    <dbReference type="NCBI Taxonomy" id="2316726"/>
    <lineage>
        <taxon>Bacteria</taxon>
        <taxon>Pseudomonadati</taxon>
        <taxon>Myxococcota</taxon>
        <taxon>Myxococcia</taxon>
        <taxon>Myxococcales</taxon>
        <taxon>Cystobacterineae</taxon>
        <taxon>Myxococcaceae</taxon>
        <taxon>Corallococcus</taxon>
    </lineage>
</organism>
<accession>A0A3A8MLI7</accession>
<keyword evidence="8" id="KW-1185">Reference proteome</keyword>
<comment type="cofactor">
    <cofactor evidence="1">
        <name>FMN</name>
        <dbReference type="ChEBI" id="CHEBI:58210"/>
    </cofactor>
</comment>
<dbReference type="OrthoDB" id="9784632at2"/>
<sequence>MSGSRLFTPLKLRDITLRNRVVVSPMCQYSSEDGFANEWHVVHLGSRAVGGAGLVLTEATAVEPEGRISPQDLGLWKDAQVEMLARINRFLHQNGAASGVQLAHAGRKASTLRPWDTGTHGATVTPEHGGWTPVGPTAEAFGEGYPKPAALDEAGIARVVKSFGDAAARAKAAGFQVVELHAAHGYLLHEFLSPLSNKRTDRYGGSFENRTRFALEATRAVRAKWPESLPLLVRISATDWVEGGWTVEDSVALAKLMAKEGVDLIDCSSGGLVPGLKIPVGPGYQTPLSERVRRDTGILTGAVGMIRSAMQAEHVLATGQADVVILARELLRDPYWPLRAAKELHADVLWPHQYERAKN</sequence>
<evidence type="ECO:0000256" key="4">
    <source>
        <dbReference type="ARBA" id="ARBA00022857"/>
    </source>
</evidence>
<dbReference type="PANTHER" id="PTHR43303:SF4">
    <property type="entry name" value="NADPH DEHYDROGENASE C23G7.10C-RELATED"/>
    <property type="match status" value="1"/>
</dbReference>
<dbReference type="PANTHER" id="PTHR43303">
    <property type="entry name" value="NADPH DEHYDROGENASE C23G7.10C-RELATED"/>
    <property type="match status" value="1"/>
</dbReference>
<dbReference type="InterPro" id="IPR044152">
    <property type="entry name" value="YqjM-like"/>
</dbReference>
<dbReference type="SUPFAM" id="SSF51395">
    <property type="entry name" value="FMN-linked oxidoreductases"/>
    <property type="match status" value="1"/>
</dbReference>
<evidence type="ECO:0000313" key="7">
    <source>
        <dbReference type="EMBL" id="RKH33328.1"/>
    </source>
</evidence>
<dbReference type="Proteomes" id="UP000273405">
    <property type="component" value="Unassembled WGS sequence"/>
</dbReference>
<protein>
    <submittedName>
        <fullName evidence="7">NADH:flavin oxidoreductase/NADH oxidase</fullName>
    </submittedName>
</protein>